<dbReference type="InterPro" id="IPR050166">
    <property type="entry name" value="ABC_transporter_ATP-bind"/>
</dbReference>
<dbReference type="InterPro" id="IPR027417">
    <property type="entry name" value="P-loop_NTPase"/>
</dbReference>
<dbReference type="GO" id="GO:0016887">
    <property type="term" value="F:ATP hydrolysis activity"/>
    <property type="evidence" value="ECO:0007669"/>
    <property type="project" value="InterPro"/>
</dbReference>
<dbReference type="PANTHER" id="PTHR42788">
    <property type="entry name" value="TAURINE IMPORT ATP-BINDING PROTEIN-RELATED"/>
    <property type="match status" value="1"/>
</dbReference>
<gene>
    <name evidence="5" type="ORF">E3J38_03680</name>
</gene>
<dbReference type="PROSITE" id="PS50893">
    <property type="entry name" value="ABC_TRANSPORTER_2"/>
    <property type="match status" value="1"/>
</dbReference>
<dbReference type="EMBL" id="SOIP01000228">
    <property type="protein sequence ID" value="TET81561.1"/>
    <property type="molecule type" value="Genomic_DNA"/>
</dbReference>
<dbReference type="PANTHER" id="PTHR42788:SF13">
    <property type="entry name" value="ALIPHATIC SULFONATES IMPORT ATP-BINDING PROTEIN SSUB"/>
    <property type="match status" value="1"/>
</dbReference>
<keyword evidence="2" id="KW-0547">Nucleotide-binding</keyword>
<feature type="domain" description="ABC transporter" evidence="4">
    <location>
        <begin position="19"/>
        <end position="250"/>
    </location>
</feature>
<proteinExistence type="predicted"/>
<dbReference type="AlphaFoldDB" id="A0A523XQI4"/>
<dbReference type="SMART" id="SM00382">
    <property type="entry name" value="AAA"/>
    <property type="match status" value="1"/>
</dbReference>
<keyword evidence="3 5" id="KW-0067">ATP-binding</keyword>
<evidence type="ECO:0000256" key="3">
    <source>
        <dbReference type="ARBA" id="ARBA00022840"/>
    </source>
</evidence>
<comment type="caution">
    <text evidence="5">The sequence shown here is derived from an EMBL/GenBank/DDBJ whole genome shotgun (WGS) entry which is preliminary data.</text>
</comment>
<dbReference type="Pfam" id="PF00005">
    <property type="entry name" value="ABC_tran"/>
    <property type="match status" value="1"/>
</dbReference>
<evidence type="ECO:0000313" key="6">
    <source>
        <dbReference type="Proteomes" id="UP000315534"/>
    </source>
</evidence>
<organism evidence="5 6">
    <name type="scientific">candidate division TA06 bacterium</name>
    <dbReference type="NCBI Taxonomy" id="2250710"/>
    <lineage>
        <taxon>Bacteria</taxon>
        <taxon>Bacteria division TA06</taxon>
    </lineage>
</organism>
<dbReference type="CDD" id="cd03293">
    <property type="entry name" value="ABC_NrtD_SsuB_transporters"/>
    <property type="match status" value="1"/>
</dbReference>
<sequence>MLRESLSQGSSDIGKCIVIRNVGMVYHSRESSLQALEDIFVEVDEGEFVSFVGPTGCGKTTLLKIIGGILEPTNGVVRIGDKSADEARRKRMFGFIFEDPILLPWRTAIDNVRLPLEIMNIRKNESDKICQELLRLVGLDGFGKRQPHELSRGMQQRVAIVRALSFNPSILLMDEPFANLDEITKHKLYMDFLALWRKQRKTVIFVTHEIREAIFLSDKVAVLSHQPGTIKKVVKIELPRPRKLEMIESVKFIEYIKRVRSIL</sequence>
<reference evidence="5 6" key="1">
    <citation type="submission" date="2019-03" db="EMBL/GenBank/DDBJ databases">
        <title>Metabolic potential of uncultured bacteria and archaea associated with petroleum seepage in deep-sea sediments.</title>
        <authorList>
            <person name="Dong X."/>
            <person name="Hubert C."/>
        </authorList>
    </citation>
    <scope>NUCLEOTIDE SEQUENCE [LARGE SCALE GENOMIC DNA]</scope>
    <source>
        <strain evidence="5">E29_bin36</strain>
    </source>
</reference>
<dbReference type="InterPro" id="IPR003593">
    <property type="entry name" value="AAA+_ATPase"/>
</dbReference>
<accession>A0A523XQI4</accession>
<dbReference type="Gene3D" id="3.40.50.300">
    <property type="entry name" value="P-loop containing nucleotide triphosphate hydrolases"/>
    <property type="match status" value="1"/>
</dbReference>
<evidence type="ECO:0000256" key="2">
    <source>
        <dbReference type="ARBA" id="ARBA00022741"/>
    </source>
</evidence>
<name>A0A523XQI4_UNCT6</name>
<evidence type="ECO:0000313" key="5">
    <source>
        <dbReference type="EMBL" id="TET81561.1"/>
    </source>
</evidence>
<dbReference type="Proteomes" id="UP000315534">
    <property type="component" value="Unassembled WGS sequence"/>
</dbReference>
<keyword evidence="1" id="KW-0813">Transport</keyword>
<dbReference type="SUPFAM" id="SSF52540">
    <property type="entry name" value="P-loop containing nucleoside triphosphate hydrolases"/>
    <property type="match status" value="1"/>
</dbReference>
<protein>
    <submittedName>
        <fullName evidence="5">ABC transporter ATP-binding protein</fullName>
    </submittedName>
</protein>
<dbReference type="GO" id="GO:0005524">
    <property type="term" value="F:ATP binding"/>
    <property type="evidence" value="ECO:0007669"/>
    <property type="project" value="UniProtKB-KW"/>
</dbReference>
<dbReference type="InterPro" id="IPR003439">
    <property type="entry name" value="ABC_transporter-like_ATP-bd"/>
</dbReference>
<evidence type="ECO:0000259" key="4">
    <source>
        <dbReference type="PROSITE" id="PS50893"/>
    </source>
</evidence>
<evidence type="ECO:0000256" key="1">
    <source>
        <dbReference type="ARBA" id="ARBA00022448"/>
    </source>
</evidence>